<proteinExistence type="predicted"/>
<organism evidence="2 3">
    <name type="scientific">Aspergillus nanangensis</name>
    <dbReference type="NCBI Taxonomy" id="2582783"/>
    <lineage>
        <taxon>Eukaryota</taxon>
        <taxon>Fungi</taxon>
        <taxon>Dikarya</taxon>
        <taxon>Ascomycota</taxon>
        <taxon>Pezizomycotina</taxon>
        <taxon>Eurotiomycetes</taxon>
        <taxon>Eurotiomycetidae</taxon>
        <taxon>Eurotiales</taxon>
        <taxon>Aspergillaceae</taxon>
        <taxon>Aspergillus</taxon>
        <taxon>Aspergillus subgen. Circumdati</taxon>
    </lineage>
</organism>
<name>A0AAD4GRT9_ASPNN</name>
<protein>
    <submittedName>
        <fullName evidence="2">Uncharacterized protein</fullName>
    </submittedName>
</protein>
<evidence type="ECO:0000313" key="3">
    <source>
        <dbReference type="Proteomes" id="UP001194746"/>
    </source>
</evidence>
<gene>
    <name evidence="2" type="ORF">FE257_011023</name>
</gene>
<dbReference type="AlphaFoldDB" id="A0AAD4GRT9"/>
<dbReference type="Proteomes" id="UP001194746">
    <property type="component" value="Unassembled WGS sequence"/>
</dbReference>
<evidence type="ECO:0000256" key="1">
    <source>
        <dbReference type="SAM" id="MobiDB-lite"/>
    </source>
</evidence>
<reference evidence="2" key="1">
    <citation type="journal article" date="2019" name="Beilstein J. Org. Chem.">
        <title>Nanangenines: drimane sesquiterpenoids as the dominant metabolite cohort of a novel Australian fungus, Aspergillus nanangensis.</title>
        <authorList>
            <person name="Lacey H.J."/>
            <person name="Gilchrist C.L.M."/>
            <person name="Crombie A."/>
            <person name="Kalaitzis J.A."/>
            <person name="Vuong D."/>
            <person name="Rutledge P.J."/>
            <person name="Turner P."/>
            <person name="Pitt J.I."/>
            <person name="Lacey E."/>
            <person name="Chooi Y.H."/>
            <person name="Piggott A.M."/>
        </authorList>
    </citation>
    <scope>NUCLEOTIDE SEQUENCE</scope>
    <source>
        <strain evidence="2">MST-FP2251</strain>
    </source>
</reference>
<sequence length="153" mass="17790">MSPPQSHILTGPLKNLPTLSSREKSILVRSIANEITAAFVDISRHIAQGTLSDEHATPMNEIIRTIMGTDARQRERLERKVYRYRRRAQRWKTEKAWIQRQFGALVRRSETVQGRWRERFGRLKKDVGRTKTAAESCRRSQSNNSSSAREEKE</sequence>
<reference evidence="2" key="2">
    <citation type="submission" date="2020-02" db="EMBL/GenBank/DDBJ databases">
        <authorList>
            <person name="Gilchrist C.L.M."/>
            <person name="Chooi Y.-H."/>
        </authorList>
    </citation>
    <scope>NUCLEOTIDE SEQUENCE</scope>
    <source>
        <strain evidence="2">MST-FP2251</strain>
    </source>
</reference>
<evidence type="ECO:0000313" key="2">
    <source>
        <dbReference type="EMBL" id="KAF9886900.1"/>
    </source>
</evidence>
<keyword evidence="3" id="KW-1185">Reference proteome</keyword>
<comment type="caution">
    <text evidence="2">The sequence shown here is derived from an EMBL/GenBank/DDBJ whole genome shotgun (WGS) entry which is preliminary data.</text>
</comment>
<accession>A0AAD4GRT9</accession>
<dbReference type="EMBL" id="VCAU01000070">
    <property type="protein sequence ID" value="KAF9886900.1"/>
    <property type="molecule type" value="Genomic_DNA"/>
</dbReference>
<feature type="region of interest" description="Disordered" evidence="1">
    <location>
        <begin position="124"/>
        <end position="153"/>
    </location>
</feature>